<sequence length="64" mass="7087">MAWAPPFSTGVEVPPSWCNLAYTPSGNALRGTVFVRNISNDPLAPCYIFWPDNEPVPLKSQIRP</sequence>
<accession>J0D5W1</accession>
<dbReference type="KEGG" id="adl:AURDEDRAFT_76383"/>
<dbReference type="OrthoDB" id="448399at2759"/>
<organism evidence="1 2">
    <name type="scientific">Auricularia subglabra (strain TFB-10046 / SS5)</name>
    <name type="common">White-rot fungus</name>
    <name type="synonym">Auricularia delicata (strain TFB10046)</name>
    <dbReference type="NCBI Taxonomy" id="717982"/>
    <lineage>
        <taxon>Eukaryota</taxon>
        <taxon>Fungi</taxon>
        <taxon>Dikarya</taxon>
        <taxon>Basidiomycota</taxon>
        <taxon>Agaricomycotina</taxon>
        <taxon>Agaricomycetes</taxon>
        <taxon>Auriculariales</taxon>
        <taxon>Auriculariaceae</taxon>
        <taxon>Auricularia</taxon>
    </lineage>
</organism>
<dbReference type="Proteomes" id="UP000006514">
    <property type="component" value="Unassembled WGS sequence"/>
</dbReference>
<dbReference type="EMBL" id="JH687980">
    <property type="protein sequence ID" value="EJD34212.1"/>
    <property type="molecule type" value="Genomic_DNA"/>
</dbReference>
<dbReference type="InParanoid" id="J0D5W1"/>
<proteinExistence type="predicted"/>
<dbReference type="AlphaFoldDB" id="J0D5W1"/>
<evidence type="ECO:0000313" key="1">
    <source>
        <dbReference type="EMBL" id="EJD34212.1"/>
    </source>
</evidence>
<reference evidence="2" key="1">
    <citation type="journal article" date="2012" name="Science">
        <title>The Paleozoic origin of enzymatic lignin decomposition reconstructed from 31 fungal genomes.</title>
        <authorList>
            <person name="Floudas D."/>
            <person name="Binder M."/>
            <person name="Riley R."/>
            <person name="Barry K."/>
            <person name="Blanchette R.A."/>
            <person name="Henrissat B."/>
            <person name="Martinez A.T."/>
            <person name="Otillar R."/>
            <person name="Spatafora J.W."/>
            <person name="Yadav J.S."/>
            <person name="Aerts A."/>
            <person name="Benoit I."/>
            <person name="Boyd A."/>
            <person name="Carlson A."/>
            <person name="Copeland A."/>
            <person name="Coutinho P.M."/>
            <person name="de Vries R.P."/>
            <person name="Ferreira P."/>
            <person name="Findley K."/>
            <person name="Foster B."/>
            <person name="Gaskell J."/>
            <person name="Glotzer D."/>
            <person name="Gorecki P."/>
            <person name="Heitman J."/>
            <person name="Hesse C."/>
            <person name="Hori C."/>
            <person name="Igarashi K."/>
            <person name="Jurgens J.A."/>
            <person name="Kallen N."/>
            <person name="Kersten P."/>
            <person name="Kohler A."/>
            <person name="Kuees U."/>
            <person name="Kumar T.K.A."/>
            <person name="Kuo A."/>
            <person name="LaButti K."/>
            <person name="Larrondo L.F."/>
            <person name="Lindquist E."/>
            <person name="Ling A."/>
            <person name="Lombard V."/>
            <person name="Lucas S."/>
            <person name="Lundell T."/>
            <person name="Martin R."/>
            <person name="McLaughlin D.J."/>
            <person name="Morgenstern I."/>
            <person name="Morin E."/>
            <person name="Murat C."/>
            <person name="Nagy L.G."/>
            <person name="Nolan M."/>
            <person name="Ohm R.A."/>
            <person name="Patyshakuliyeva A."/>
            <person name="Rokas A."/>
            <person name="Ruiz-Duenas F.J."/>
            <person name="Sabat G."/>
            <person name="Salamov A."/>
            <person name="Samejima M."/>
            <person name="Schmutz J."/>
            <person name="Slot J.C."/>
            <person name="St John F."/>
            <person name="Stenlid J."/>
            <person name="Sun H."/>
            <person name="Sun S."/>
            <person name="Syed K."/>
            <person name="Tsang A."/>
            <person name="Wiebenga A."/>
            <person name="Young D."/>
            <person name="Pisabarro A."/>
            <person name="Eastwood D.C."/>
            <person name="Martin F."/>
            <person name="Cullen D."/>
            <person name="Grigoriev I.V."/>
            <person name="Hibbett D.S."/>
        </authorList>
    </citation>
    <scope>NUCLEOTIDE SEQUENCE [LARGE SCALE GENOMIC DNA]</scope>
    <source>
        <strain evidence="2">TFB10046</strain>
    </source>
</reference>
<gene>
    <name evidence="1" type="ORF">AURDEDRAFT_76383</name>
</gene>
<evidence type="ECO:0000313" key="2">
    <source>
        <dbReference type="Proteomes" id="UP000006514"/>
    </source>
</evidence>
<name>J0D5W1_AURST</name>
<protein>
    <submittedName>
        <fullName evidence="1">Uncharacterized protein</fullName>
    </submittedName>
</protein>
<keyword evidence="2" id="KW-1185">Reference proteome</keyword>
<feature type="non-terminal residue" evidence="1">
    <location>
        <position position="64"/>
    </location>
</feature>